<dbReference type="Pfam" id="PF00155">
    <property type="entry name" value="Aminotran_1_2"/>
    <property type="match status" value="1"/>
</dbReference>
<dbReference type="GO" id="GO:0005739">
    <property type="term" value="C:mitochondrion"/>
    <property type="evidence" value="ECO:0007669"/>
    <property type="project" value="TreeGrafter"/>
</dbReference>
<reference evidence="7" key="1">
    <citation type="journal article" date="2020" name="Stud. Mycol.">
        <title>101 Dothideomycetes genomes: a test case for predicting lifestyles and emergence of pathogens.</title>
        <authorList>
            <person name="Haridas S."/>
            <person name="Albert R."/>
            <person name="Binder M."/>
            <person name="Bloem J."/>
            <person name="Labutti K."/>
            <person name="Salamov A."/>
            <person name="Andreopoulos B."/>
            <person name="Baker S."/>
            <person name="Barry K."/>
            <person name="Bills G."/>
            <person name="Bluhm B."/>
            <person name="Cannon C."/>
            <person name="Castanera R."/>
            <person name="Culley D."/>
            <person name="Daum C."/>
            <person name="Ezra D."/>
            <person name="Gonzalez J."/>
            <person name="Henrissat B."/>
            <person name="Kuo A."/>
            <person name="Liang C."/>
            <person name="Lipzen A."/>
            <person name="Lutzoni F."/>
            <person name="Magnuson J."/>
            <person name="Mondo S."/>
            <person name="Nolan M."/>
            <person name="Ohm R."/>
            <person name="Pangilinan J."/>
            <person name="Park H.-J."/>
            <person name="Ramirez L."/>
            <person name="Alfaro M."/>
            <person name="Sun H."/>
            <person name="Tritt A."/>
            <person name="Yoshinaga Y."/>
            <person name="Zwiers L.-H."/>
            <person name="Turgeon B."/>
            <person name="Goodwin S."/>
            <person name="Spatafora J."/>
            <person name="Crous P."/>
            <person name="Grigoriev I."/>
        </authorList>
    </citation>
    <scope>NUCLEOTIDE SEQUENCE</scope>
    <source>
        <strain evidence="7">CBS 122681</strain>
    </source>
</reference>
<evidence type="ECO:0000259" key="6">
    <source>
        <dbReference type="Pfam" id="PF00155"/>
    </source>
</evidence>
<accession>A0A6A6TGR0</accession>
<keyword evidence="8" id="KW-1185">Reference proteome</keyword>
<dbReference type="OrthoDB" id="2414662at2759"/>
<comment type="similarity">
    <text evidence="2">Belongs to the class-I pyridoxal-phosphate-dependent aminotransferase family.</text>
</comment>
<evidence type="ECO:0000256" key="4">
    <source>
        <dbReference type="ARBA" id="ARBA00022679"/>
    </source>
</evidence>
<dbReference type="SUPFAM" id="SSF53383">
    <property type="entry name" value="PLP-dependent transferases"/>
    <property type="match status" value="1"/>
</dbReference>
<dbReference type="PROSITE" id="PS00105">
    <property type="entry name" value="AA_TRANSFER_CLASS_1"/>
    <property type="match status" value="1"/>
</dbReference>
<evidence type="ECO:0000313" key="8">
    <source>
        <dbReference type="Proteomes" id="UP000799324"/>
    </source>
</evidence>
<protein>
    <submittedName>
        <fullName evidence="7">PLP-dependent transferase</fullName>
    </submittedName>
</protein>
<sequence>MGTQTQSNRYEYQIKLAGGTIRYVPLRSPEGESTGCVSGNDWNIDIEELEQAITPQTKMIYLNNPHNPLRKVFTRSELTAIGNLCVAHGLVLLSDEVYERIVFPSESPTSRNVPHTRVASLSPEIAAHTLTAISLAKLFNATGWRVGFIVGPEELMRPVIGTHLVLAYSSSGPAQDACVVGLREAERIDWWSTNARDVGARVGKLCHTLDKIGLTYVAPPSAWFIFIRIHNIMLPEGYKYFPLVVSHGSQDWKVCYFLVHEFGISCIPGSCFYGPENKALGEQYLRLGACKSDDGLDLAARRFERVRPYIRDI</sequence>
<dbReference type="InterPro" id="IPR004839">
    <property type="entry name" value="Aminotransferase_I/II_large"/>
</dbReference>
<dbReference type="InterPro" id="IPR051326">
    <property type="entry name" value="Kynurenine-oxoglutarate_AT"/>
</dbReference>
<organism evidence="7 8">
    <name type="scientific">Lophiostoma macrostomum CBS 122681</name>
    <dbReference type="NCBI Taxonomy" id="1314788"/>
    <lineage>
        <taxon>Eukaryota</taxon>
        <taxon>Fungi</taxon>
        <taxon>Dikarya</taxon>
        <taxon>Ascomycota</taxon>
        <taxon>Pezizomycotina</taxon>
        <taxon>Dothideomycetes</taxon>
        <taxon>Pleosporomycetidae</taxon>
        <taxon>Pleosporales</taxon>
        <taxon>Lophiostomataceae</taxon>
        <taxon>Lophiostoma</taxon>
    </lineage>
</organism>
<gene>
    <name evidence="7" type="ORF">K491DRAFT_592241</name>
</gene>
<dbReference type="GO" id="GO:0016212">
    <property type="term" value="F:kynurenine-oxoglutarate transaminase activity"/>
    <property type="evidence" value="ECO:0007669"/>
    <property type="project" value="TreeGrafter"/>
</dbReference>
<proteinExistence type="inferred from homology"/>
<evidence type="ECO:0000256" key="3">
    <source>
        <dbReference type="ARBA" id="ARBA00022576"/>
    </source>
</evidence>
<evidence type="ECO:0000256" key="2">
    <source>
        <dbReference type="ARBA" id="ARBA00007441"/>
    </source>
</evidence>
<dbReference type="InterPro" id="IPR004838">
    <property type="entry name" value="NHTrfase_class1_PyrdxlP-BS"/>
</dbReference>
<name>A0A6A6TGR0_9PLEO</name>
<dbReference type="PANTHER" id="PTHR43807:SF20">
    <property type="entry name" value="FI04487P"/>
    <property type="match status" value="1"/>
</dbReference>
<evidence type="ECO:0000313" key="7">
    <source>
        <dbReference type="EMBL" id="KAF2658922.1"/>
    </source>
</evidence>
<dbReference type="GO" id="GO:0030170">
    <property type="term" value="F:pyridoxal phosphate binding"/>
    <property type="evidence" value="ECO:0007669"/>
    <property type="project" value="InterPro"/>
</dbReference>
<dbReference type="CDD" id="cd00609">
    <property type="entry name" value="AAT_like"/>
    <property type="match status" value="1"/>
</dbReference>
<dbReference type="Gene3D" id="3.90.1150.10">
    <property type="entry name" value="Aspartate Aminotransferase, domain 1"/>
    <property type="match status" value="1"/>
</dbReference>
<dbReference type="AlphaFoldDB" id="A0A6A6TGR0"/>
<keyword evidence="4 7" id="KW-0808">Transferase</keyword>
<evidence type="ECO:0000256" key="5">
    <source>
        <dbReference type="ARBA" id="ARBA00022898"/>
    </source>
</evidence>
<dbReference type="PANTHER" id="PTHR43807">
    <property type="entry name" value="FI04487P"/>
    <property type="match status" value="1"/>
</dbReference>
<keyword evidence="5" id="KW-0663">Pyridoxal phosphate</keyword>
<dbReference type="InterPro" id="IPR015422">
    <property type="entry name" value="PyrdxlP-dep_Trfase_small"/>
</dbReference>
<dbReference type="EMBL" id="MU004311">
    <property type="protein sequence ID" value="KAF2658922.1"/>
    <property type="molecule type" value="Genomic_DNA"/>
</dbReference>
<comment type="cofactor">
    <cofactor evidence="1">
        <name>pyridoxal 5'-phosphate</name>
        <dbReference type="ChEBI" id="CHEBI:597326"/>
    </cofactor>
</comment>
<dbReference type="Gene3D" id="3.40.640.10">
    <property type="entry name" value="Type I PLP-dependent aspartate aminotransferase-like (Major domain)"/>
    <property type="match status" value="1"/>
</dbReference>
<dbReference type="InterPro" id="IPR015424">
    <property type="entry name" value="PyrdxlP-dep_Trfase"/>
</dbReference>
<keyword evidence="3" id="KW-0032">Aminotransferase</keyword>
<dbReference type="Proteomes" id="UP000799324">
    <property type="component" value="Unassembled WGS sequence"/>
</dbReference>
<dbReference type="InterPro" id="IPR015421">
    <property type="entry name" value="PyrdxlP-dep_Trfase_major"/>
</dbReference>
<feature type="domain" description="Aminotransferase class I/classII large" evidence="6">
    <location>
        <begin position="10"/>
        <end position="302"/>
    </location>
</feature>
<evidence type="ECO:0000256" key="1">
    <source>
        <dbReference type="ARBA" id="ARBA00001933"/>
    </source>
</evidence>